<reference evidence="1 2" key="1">
    <citation type="submission" date="2016-10" db="EMBL/GenBank/DDBJ databases">
        <authorList>
            <person name="Varghese N."/>
            <person name="Submissions S."/>
        </authorList>
    </citation>
    <scope>NUCLEOTIDE SEQUENCE [LARGE SCALE GENOMIC DNA]</scope>
    <source>
        <strain evidence="1 2">FF3</strain>
    </source>
</reference>
<name>A0A975W9T3_9RHOB</name>
<dbReference type="RefSeq" id="WP_074836409.1">
    <property type="nucleotide sequence ID" value="NZ_FNYY01000005.1"/>
</dbReference>
<protein>
    <recommendedName>
        <fullName evidence="3">SH3b domain-containing protein</fullName>
    </recommendedName>
</protein>
<evidence type="ECO:0000313" key="2">
    <source>
        <dbReference type="Proteomes" id="UP000182932"/>
    </source>
</evidence>
<evidence type="ECO:0008006" key="3">
    <source>
        <dbReference type="Google" id="ProtNLM"/>
    </source>
</evidence>
<keyword evidence="2" id="KW-1185">Reference proteome</keyword>
<accession>A0A975W9T3</accession>
<gene>
    <name evidence="1" type="ORF">SAMN04487940_105274</name>
</gene>
<sequence length="486" mass="51840">MPQSSCLRSLVPLIAALGLWLTLVGPAAALQLRLVNADPEGCNARATGPIEPGDSARIARLLPGGSEGAQYFDAAPRLCFNSAGGDFIEAVEIAEYLRHTGISSHVAEGESCLGPCALAFLGGTRASFEGGVVRALDRSIHAAARLGFRAPGLELPDDGLTEDAVQLAFQQAQQATAAIFGSLNILSISRDFALAVFSVPGDYLHVDTVARSIDAGIRVEGLRPLPDQMSQDQLREICERIGPEMRPDHFDRPESTRVFQATAGMMLAPAATGARRGAWLTGYRAEGELYWTVCEVRWFQPRSGTGGVSARVLQQAAWNGQSEAPNDAPPTAAEIERLTEQATGPFTFFEPIVIFPGASKLTDLAGDGEELPPAAANALCAPAAERYQVVNVNEFATLRTEPNFSAEIVAEAPKGSFVAPVSRDEDAYLITSESCRAACDHATRDGLSATDFQAAADCRNSNDVWWRMVMPDGAAGWMSARYLSVR</sequence>
<comment type="caution">
    <text evidence="1">The sequence shown here is derived from an EMBL/GenBank/DDBJ whole genome shotgun (WGS) entry which is preliminary data.</text>
</comment>
<evidence type="ECO:0000313" key="1">
    <source>
        <dbReference type="EMBL" id="SEJ41611.1"/>
    </source>
</evidence>
<proteinExistence type="predicted"/>
<dbReference type="Proteomes" id="UP000182932">
    <property type="component" value="Unassembled WGS sequence"/>
</dbReference>
<dbReference type="AlphaFoldDB" id="A0A975W9T3"/>
<dbReference type="GeneID" id="80818238"/>
<dbReference type="EMBL" id="FNYY01000005">
    <property type="protein sequence ID" value="SEJ41611.1"/>
    <property type="molecule type" value="Genomic_DNA"/>
</dbReference>
<organism evidence="1 2">
    <name type="scientific">Marinovum algicola</name>
    <dbReference type="NCBI Taxonomy" id="42444"/>
    <lineage>
        <taxon>Bacteria</taxon>
        <taxon>Pseudomonadati</taxon>
        <taxon>Pseudomonadota</taxon>
        <taxon>Alphaproteobacteria</taxon>
        <taxon>Rhodobacterales</taxon>
        <taxon>Roseobacteraceae</taxon>
        <taxon>Marinovum</taxon>
    </lineage>
</organism>